<reference evidence="1" key="1">
    <citation type="submission" date="2018-11" db="EMBL/GenBank/DDBJ databases">
        <authorList>
            <consortium name="Genoscope - CEA"/>
            <person name="William W."/>
        </authorList>
    </citation>
    <scope>NUCLEOTIDE SEQUENCE</scope>
</reference>
<organism evidence="1">
    <name type="scientific">Brassica oleracea</name>
    <name type="common">Wild cabbage</name>
    <dbReference type="NCBI Taxonomy" id="3712"/>
    <lineage>
        <taxon>Eukaryota</taxon>
        <taxon>Viridiplantae</taxon>
        <taxon>Streptophyta</taxon>
        <taxon>Embryophyta</taxon>
        <taxon>Tracheophyta</taxon>
        <taxon>Spermatophyta</taxon>
        <taxon>Magnoliopsida</taxon>
        <taxon>eudicotyledons</taxon>
        <taxon>Gunneridae</taxon>
        <taxon>Pentapetalae</taxon>
        <taxon>rosids</taxon>
        <taxon>malvids</taxon>
        <taxon>Brassicales</taxon>
        <taxon>Brassicaceae</taxon>
        <taxon>Brassiceae</taxon>
        <taxon>Brassica</taxon>
    </lineage>
</organism>
<name>A0A3P6C9V6_BRAOL</name>
<dbReference type="EMBL" id="LR031873">
    <property type="protein sequence ID" value="VDD11010.1"/>
    <property type="molecule type" value="Genomic_DNA"/>
</dbReference>
<evidence type="ECO:0000313" key="1">
    <source>
        <dbReference type="EMBL" id="VDD11010.1"/>
    </source>
</evidence>
<proteinExistence type="predicted"/>
<accession>A0A3P6C9V6</accession>
<dbReference type="AlphaFoldDB" id="A0A3P6C9V6"/>
<protein>
    <submittedName>
        <fullName evidence="1">Uncharacterized protein</fullName>
    </submittedName>
</protein>
<gene>
    <name evidence="1" type="ORF">BOLC4T25937H</name>
</gene>
<sequence length="76" mass="8691">MPSIQTHQSLIHLFLAVAYYCHRSLRPCLHHPLRETIVCQASPFMLLPSMLSQLQLPPTLHPPLLLRNKTPLELST</sequence>